<dbReference type="Gene3D" id="3.90.1150.10">
    <property type="entry name" value="Aspartate Aminotransferase, domain 1"/>
    <property type="match status" value="1"/>
</dbReference>
<dbReference type="SUPFAM" id="SSF53383">
    <property type="entry name" value="PLP-dependent transferases"/>
    <property type="match status" value="1"/>
</dbReference>
<dbReference type="EMBL" id="CP017258">
    <property type="protein sequence ID" value="AQW87611.1"/>
    <property type="molecule type" value="Genomic_DNA"/>
</dbReference>
<dbReference type="EC" id="3.13.1.-" evidence="3"/>
<name>A0A1S6U791_9BACT</name>
<keyword evidence="3" id="KW-0378">Hydrolase</keyword>
<feature type="domain" description="Aminotransferase class V" evidence="2">
    <location>
        <begin position="19"/>
        <end position="409"/>
    </location>
</feature>
<proteinExistence type="predicted"/>
<dbReference type="PANTHER" id="PTHR43586">
    <property type="entry name" value="CYSTEINE DESULFURASE"/>
    <property type="match status" value="1"/>
</dbReference>
<reference evidence="4" key="1">
    <citation type="submission" date="2016-09" db="EMBL/GenBank/DDBJ databases">
        <title>Comparative genomics of the Campylobacter concisus group.</title>
        <authorList>
            <person name="Miller W.G."/>
            <person name="Yee E."/>
            <person name="Chapman M.H."/>
            <person name="Huynh S."/>
            <person name="Bono J.L."/>
            <person name="On S.L.W."/>
            <person name="StLeger J."/>
            <person name="Foster G."/>
            <person name="Parker C.T."/>
        </authorList>
    </citation>
    <scope>NUCLEOTIDE SEQUENCE [LARGE SCALE GENOMIC DNA]</scope>
    <source>
        <strain evidence="4">RM18021</strain>
    </source>
</reference>
<keyword evidence="1" id="KW-0663">Pyridoxal phosphate</keyword>
<dbReference type="GO" id="GO:0016787">
    <property type="term" value="F:hydrolase activity"/>
    <property type="evidence" value="ECO:0007669"/>
    <property type="project" value="UniProtKB-KW"/>
</dbReference>
<dbReference type="InterPro" id="IPR015422">
    <property type="entry name" value="PyrdxlP-dep_Trfase_small"/>
</dbReference>
<dbReference type="Pfam" id="PF00266">
    <property type="entry name" value="Aminotran_5"/>
    <property type="match status" value="1"/>
</dbReference>
<organism evidence="3 4">
    <name type="scientific">Campylobacter pinnipediorum subsp. caledonicus</name>
    <dbReference type="NCBI Taxonomy" id="1874362"/>
    <lineage>
        <taxon>Bacteria</taxon>
        <taxon>Pseudomonadati</taxon>
        <taxon>Campylobacterota</taxon>
        <taxon>Epsilonproteobacteria</taxon>
        <taxon>Campylobacterales</taxon>
        <taxon>Campylobacteraceae</taxon>
        <taxon>Campylobacter</taxon>
    </lineage>
</organism>
<dbReference type="InterPro" id="IPR015421">
    <property type="entry name" value="PyrdxlP-dep_Trfase_major"/>
</dbReference>
<evidence type="ECO:0000259" key="2">
    <source>
        <dbReference type="Pfam" id="PF00266"/>
    </source>
</evidence>
<gene>
    <name evidence="3" type="primary">csdA</name>
    <name evidence="3" type="ORF">CPIN18021_0799</name>
</gene>
<dbReference type="Gene3D" id="3.40.640.10">
    <property type="entry name" value="Type I PLP-dependent aspartate aminotransferase-like (Major domain)"/>
    <property type="match status" value="1"/>
</dbReference>
<dbReference type="Proteomes" id="UP000190868">
    <property type="component" value="Chromosome"/>
</dbReference>
<dbReference type="PANTHER" id="PTHR43586:SF8">
    <property type="entry name" value="CYSTEINE DESULFURASE 1, CHLOROPLASTIC"/>
    <property type="match status" value="1"/>
</dbReference>
<accession>A0A1S6U791</accession>
<dbReference type="InterPro" id="IPR015424">
    <property type="entry name" value="PyrdxlP-dep_Trfase"/>
</dbReference>
<evidence type="ECO:0000256" key="1">
    <source>
        <dbReference type="ARBA" id="ARBA00022898"/>
    </source>
</evidence>
<dbReference type="RefSeq" id="WP_078424456.1">
    <property type="nucleotide sequence ID" value="NZ_CP017258.1"/>
</dbReference>
<protein>
    <submittedName>
        <fullName evidence="3">Cysteine sulfinate desulfinase</fullName>
        <ecNumber evidence="3">3.13.1.-</ecNumber>
    </submittedName>
</protein>
<sequence length="434" mass="49227">MVNLEHIRKNIILKDGIYYFDYTASGLAYKDIEDKISNVLLTYANTHSDSSLNAIITQTLYEKSRSELKNSLQLDDSFYLLPCGFGSTSAIKKFQELLGLYIPPKTKARYNIKQPSNVPLVIVGPYEHHSNEVSFREALCDTVRVRLGEKGEIDLVHLEQILKLNKNREIIASFSVCSNVTGIITDYKKIYNLVKKYNGIVALDAASFSAYKNVDCNYFDALFLSPHKLLGGVESCGLLAIKKELCDLNEPTFAGGGTVSYVSRTSHIYDKNIEQLEQAGTPPILELIRANLAYKLRDEIGKAICENENELCEYFEKRIQEIENLQLYTPLNLTKLPIFSFNIKGISPYDLAAILSKDFGIQTRAGCACAGPYGHELLKMRDNQKLEEKPGWLRVSLHYTHTFDDIDYFIDSLQKSIKKYHTTWAEEISMQSLF</sequence>
<dbReference type="AlphaFoldDB" id="A0A1S6U791"/>
<dbReference type="InterPro" id="IPR000192">
    <property type="entry name" value="Aminotrans_V_dom"/>
</dbReference>
<evidence type="ECO:0000313" key="3">
    <source>
        <dbReference type="EMBL" id="AQW87611.1"/>
    </source>
</evidence>
<keyword evidence="4" id="KW-1185">Reference proteome</keyword>
<evidence type="ECO:0000313" key="4">
    <source>
        <dbReference type="Proteomes" id="UP000190868"/>
    </source>
</evidence>